<keyword evidence="2" id="KW-0547">Nucleotide-binding</keyword>
<dbReference type="RefSeq" id="WP_284601913.1">
    <property type="nucleotide sequence ID" value="NZ_CP098748.1"/>
</dbReference>
<dbReference type="InterPro" id="IPR051396">
    <property type="entry name" value="Bact_Antivir_Def_Nuclease"/>
</dbReference>
<dbReference type="InterPro" id="IPR001763">
    <property type="entry name" value="Rhodanese-like_dom"/>
</dbReference>
<dbReference type="Proteomes" id="UP001242021">
    <property type="component" value="Chromosome"/>
</dbReference>
<dbReference type="PANTHER" id="PTHR43581:SF4">
    <property type="entry name" value="ATP_GTP PHOSPHATASE"/>
    <property type="match status" value="1"/>
</dbReference>
<dbReference type="PROSITE" id="PS50206">
    <property type="entry name" value="RHODANESE_3"/>
    <property type="match status" value="1"/>
</dbReference>
<keyword evidence="2" id="KW-0067">ATP-binding</keyword>
<feature type="domain" description="Rhodanese" evidence="1">
    <location>
        <begin position="111"/>
        <end position="134"/>
    </location>
</feature>
<protein>
    <submittedName>
        <fullName evidence="2">ATP-binding protein</fullName>
    </submittedName>
</protein>
<accession>A0AAJ6GHK3</accession>
<dbReference type="InterPro" id="IPR027417">
    <property type="entry name" value="P-loop_NTPase"/>
</dbReference>
<evidence type="ECO:0000259" key="1">
    <source>
        <dbReference type="PROSITE" id="PS50206"/>
    </source>
</evidence>
<organism evidence="2 3">
    <name type="scientific">Brachyspira pilosicoli</name>
    <name type="common">Serpulina pilosicoli</name>
    <dbReference type="NCBI Taxonomy" id="52584"/>
    <lineage>
        <taxon>Bacteria</taxon>
        <taxon>Pseudomonadati</taxon>
        <taxon>Spirochaetota</taxon>
        <taxon>Spirochaetia</taxon>
        <taxon>Brachyspirales</taxon>
        <taxon>Brachyspiraceae</taxon>
        <taxon>Brachyspira</taxon>
    </lineage>
</organism>
<dbReference type="InterPro" id="IPR003959">
    <property type="entry name" value="ATPase_AAA_core"/>
</dbReference>
<dbReference type="EMBL" id="CP098754">
    <property type="protein sequence ID" value="WIH95260.1"/>
    <property type="molecule type" value="Genomic_DNA"/>
</dbReference>
<dbReference type="Pfam" id="PF13304">
    <property type="entry name" value="AAA_21"/>
    <property type="match status" value="1"/>
</dbReference>
<gene>
    <name evidence="2" type="ORF">NEH99_01670</name>
</gene>
<sequence length="638" mass="75350">MKRYLIMKNYRNINPVIINKDNRNIYDEEKYGRYYLGSMENGDLIINIGQNGIGKSNILDAVNDFFTSNNYQYDNKPRMDAYANCLPELELIIEVDSGNKYKLNQNNTITGYDNNKNFDNGFIGWFLKYLRLEYGYYEQELKIIFNYLKNEASIHILTMLLKLYFYELRLTYYNNYNNYNYIQNIYNDLQRNHTEKELIEYIEKIYNENTDIQTINIDINRILTQYDIEKYKLNQDNINDIINSKVYIHNHNYIKSDELNIHKNNIKESLFLKSLFKSTGNKDIYNELINNYDRISSDTSYLTQKEDEINNLLKETISTKFNELYKSNNEYIFKIRLETDYIKIYFKSKNGLTNLDNESDGFQWFFSLFFNTINPNELKKGDIIIIDEPELHLSVPLIKELRDFLKTFAKENSIHIIMSTQNPYFININYLDEVRIIKPIENSEGVKIENNFSAIYKRNPDKLQEIINSFGVNHRDITRNHKIIFVEGIIDYAYLTAFKLLKEYKEGKPVNIAFIPIGGLGKKKDMEYKQDIIDILCEIDKSPMLLIDGDNMAAEFKNLASGTSLNITKLSDIDSSFTVIENLFSDNDKKKFKSMIENKNSREASIFKNNILKLELEEETINNFFGVINKYSHIGDNQ</sequence>
<evidence type="ECO:0000313" key="3">
    <source>
        <dbReference type="Proteomes" id="UP001242021"/>
    </source>
</evidence>
<dbReference type="SUPFAM" id="SSF52540">
    <property type="entry name" value="P-loop containing nucleoside triphosphate hydrolases"/>
    <property type="match status" value="1"/>
</dbReference>
<proteinExistence type="predicted"/>
<dbReference type="AlphaFoldDB" id="A0AAJ6GHK3"/>
<dbReference type="Gene3D" id="3.40.50.300">
    <property type="entry name" value="P-loop containing nucleotide triphosphate hydrolases"/>
    <property type="match status" value="1"/>
</dbReference>
<dbReference type="GO" id="GO:0005524">
    <property type="term" value="F:ATP binding"/>
    <property type="evidence" value="ECO:0007669"/>
    <property type="project" value="UniProtKB-KW"/>
</dbReference>
<name>A0AAJ6GHK3_BRAPL</name>
<dbReference type="PANTHER" id="PTHR43581">
    <property type="entry name" value="ATP/GTP PHOSPHATASE"/>
    <property type="match status" value="1"/>
</dbReference>
<evidence type="ECO:0000313" key="2">
    <source>
        <dbReference type="EMBL" id="WIH95260.1"/>
    </source>
</evidence>
<reference evidence="2" key="1">
    <citation type="submission" date="2022-06" db="EMBL/GenBank/DDBJ databases">
        <title>Brachyspira pilosicoli from pigs in Switzerland.</title>
        <authorList>
            <person name="Schmitt S."/>
            <person name="Arnold M."/>
            <person name="Rossano A."/>
            <person name="Perreten V."/>
        </authorList>
    </citation>
    <scope>NUCLEOTIDE SEQUENCE</scope>
    <source>
        <strain evidence="2">MEI4028</strain>
    </source>
</reference>